<keyword evidence="4" id="KW-1185">Reference proteome</keyword>
<organism evidence="3 4">
    <name type="scientific">Thanatephorus cucumeris (strain AG1-IA)</name>
    <name type="common">Rice sheath blight fungus</name>
    <name type="synonym">Rhizoctonia solani</name>
    <dbReference type="NCBI Taxonomy" id="983506"/>
    <lineage>
        <taxon>Eukaryota</taxon>
        <taxon>Fungi</taxon>
        <taxon>Dikarya</taxon>
        <taxon>Basidiomycota</taxon>
        <taxon>Agaricomycotina</taxon>
        <taxon>Agaricomycetes</taxon>
        <taxon>Cantharellales</taxon>
        <taxon>Ceratobasidiaceae</taxon>
        <taxon>Rhizoctonia</taxon>
        <taxon>Rhizoctonia solani AG-1</taxon>
    </lineage>
</organism>
<dbReference type="Gene3D" id="3.40.50.300">
    <property type="entry name" value="P-loop containing nucleotide triphosphate hydrolases"/>
    <property type="match status" value="1"/>
</dbReference>
<dbReference type="InterPro" id="IPR027417">
    <property type="entry name" value="P-loop_NTPase"/>
</dbReference>
<gene>
    <name evidence="3" type="ORF">AG1IA_07113</name>
</gene>
<feature type="region of interest" description="Disordered" evidence="1">
    <location>
        <begin position="286"/>
        <end position="314"/>
    </location>
</feature>
<keyword evidence="2" id="KW-1133">Transmembrane helix</keyword>
<dbReference type="Proteomes" id="UP000011668">
    <property type="component" value="Unassembled WGS sequence"/>
</dbReference>
<name>L8WL16_THACA</name>
<dbReference type="OrthoDB" id="8954335at2759"/>
<proteinExistence type="predicted"/>
<reference evidence="3 4" key="1">
    <citation type="journal article" date="2013" name="Nat. Commun.">
        <title>The evolution and pathogenic mechanisms of the rice sheath blight pathogen.</title>
        <authorList>
            <person name="Zheng A."/>
            <person name="Lin R."/>
            <person name="Xu L."/>
            <person name="Qin P."/>
            <person name="Tang C."/>
            <person name="Ai P."/>
            <person name="Zhang D."/>
            <person name="Liu Y."/>
            <person name="Sun Z."/>
            <person name="Feng H."/>
            <person name="Wang Y."/>
            <person name="Chen Y."/>
            <person name="Liang X."/>
            <person name="Fu R."/>
            <person name="Li Q."/>
            <person name="Zhang J."/>
            <person name="Yu X."/>
            <person name="Xie Z."/>
            <person name="Ding L."/>
            <person name="Guan P."/>
            <person name="Tang J."/>
            <person name="Liang Y."/>
            <person name="Wang S."/>
            <person name="Deng Q."/>
            <person name="Li S."/>
            <person name="Zhu J."/>
            <person name="Wang L."/>
            <person name="Liu H."/>
            <person name="Li P."/>
        </authorList>
    </citation>
    <scope>NUCLEOTIDE SEQUENCE [LARGE SCALE GENOMIC DNA]</scope>
    <source>
        <strain evidence="4">AG-1 IA</strain>
    </source>
</reference>
<dbReference type="AlphaFoldDB" id="L8WL16"/>
<dbReference type="EMBL" id="AFRT01002015">
    <property type="protein sequence ID" value="ELU38861.1"/>
    <property type="molecule type" value="Genomic_DNA"/>
</dbReference>
<evidence type="ECO:0000256" key="2">
    <source>
        <dbReference type="SAM" id="Phobius"/>
    </source>
</evidence>
<dbReference type="OMA" id="EHELIMA"/>
<keyword evidence="2" id="KW-0472">Membrane</keyword>
<evidence type="ECO:0000313" key="3">
    <source>
        <dbReference type="EMBL" id="ELU38861.1"/>
    </source>
</evidence>
<dbReference type="HOGENOM" id="CLU_886174_0_0_1"/>
<keyword evidence="2" id="KW-0812">Transmembrane</keyword>
<feature type="compositionally biased region" description="Basic and acidic residues" evidence="1">
    <location>
        <begin position="297"/>
        <end position="314"/>
    </location>
</feature>
<accession>L8WL16</accession>
<evidence type="ECO:0000313" key="4">
    <source>
        <dbReference type="Proteomes" id="UP000011668"/>
    </source>
</evidence>
<protein>
    <submittedName>
        <fullName evidence="3">Uncharacterized protein</fullName>
    </submittedName>
</protein>
<dbReference type="STRING" id="983506.L8WL16"/>
<feature type="transmembrane region" description="Helical" evidence="2">
    <location>
        <begin position="6"/>
        <end position="29"/>
    </location>
</feature>
<sequence length="314" mass="36174">MIDQNVSLIALSMMLAEVIYESATTLMLAPKMSNKALYFESIIGASFCSTLPDSTIRTYRILRFSSVLVGFWPLREFNENQTHTVAHFKRSRYREGYKLTGIIYMHRISDIRVGGISRRTFNVFRKLCGKDSLSNVLLVTNMWSDPPTSEQLNRENELRTHADFFLPAIEQGATMVRRTHKNQQSAHSIIRMLLEKNPITMQVQEELVVQRKALSDTGAGREVEHELIMAAEKHKAEMSELKTEMEEALKDRDERTQKELAQYQLDAKAAEEKRQSELAALRKGYDDEQVRWQQQAEEARAQQKAMEEATPRSV</sequence>
<comment type="caution">
    <text evidence="3">The sequence shown here is derived from an EMBL/GenBank/DDBJ whole genome shotgun (WGS) entry which is preliminary data.</text>
</comment>
<evidence type="ECO:0000256" key="1">
    <source>
        <dbReference type="SAM" id="MobiDB-lite"/>
    </source>
</evidence>